<organism evidence="1 4">
    <name type="scientific">Adineta ricciae</name>
    <name type="common">Rotifer</name>
    <dbReference type="NCBI Taxonomy" id="249248"/>
    <lineage>
        <taxon>Eukaryota</taxon>
        <taxon>Metazoa</taxon>
        <taxon>Spiralia</taxon>
        <taxon>Gnathifera</taxon>
        <taxon>Rotifera</taxon>
        <taxon>Eurotatoria</taxon>
        <taxon>Bdelloidea</taxon>
        <taxon>Adinetida</taxon>
        <taxon>Adinetidae</taxon>
        <taxon>Adineta</taxon>
    </lineage>
</organism>
<evidence type="ECO:0000313" key="1">
    <source>
        <dbReference type="EMBL" id="CAF1540807.1"/>
    </source>
</evidence>
<evidence type="ECO:0000313" key="4">
    <source>
        <dbReference type="Proteomes" id="UP000663852"/>
    </source>
</evidence>
<proteinExistence type="predicted"/>
<protein>
    <submittedName>
        <fullName evidence="1">Uncharacterized protein</fullName>
    </submittedName>
</protein>
<comment type="caution">
    <text evidence="1">The sequence shown here is derived from an EMBL/GenBank/DDBJ whole genome shotgun (WGS) entry which is preliminary data.</text>
</comment>
<keyword evidence="3" id="KW-1185">Reference proteome</keyword>
<name>A0A815WE35_ADIRI</name>
<dbReference type="AlphaFoldDB" id="A0A815WE35"/>
<dbReference type="Proteomes" id="UP000663852">
    <property type="component" value="Unassembled WGS sequence"/>
</dbReference>
<dbReference type="EMBL" id="CAJNOR010006491">
    <property type="protein sequence ID" value="CAF1596537.1"/>
    <property type="molecule type" value="Genomic_DNA"/>
</dbReference>
<evidence type="ECO:0000313" key="3">
    <source>
        <dbReference type="Proteomes" id="UP000663828"/>
    </source>
</evidence>
<dbReference type="OrthoDB" id="10062343at2759"/>
<dbReference type="PANTHER" id="PTHR46601:SF1">
    <property type="entry name" value="ADF-H DOMAIN-CONTAINING PROTEIN"/>
    <property type="match status" value="1"/>
</dbReference>
<accession>A0A815WE35</accession>
<sequence length="659" mass="74689">MPRSNKKWCAHPISHQGSRKLGPGALCPRGDRPIDSDLDAFITQEYYQADAIVGFALCDGELLRRTCYETETSRFHTHLGVHVSSPSVDSPISAGGHSMIESVEMRYKFEQAKELLNQVFDALGIAKIRDVRQTNQLDKQVTTAIELIRSAAEALRHVQDVAQLPSHSSPKLADKEYLLDGSKCLIKSSDPDEQIRLLTLAPPEWGCVKVEEYFEISRYLAQKSISLRVSYGRLAVPVDWRGNTCLEPLLVQEIIDFYNDDAISRQSPNKRDVIHIQKNPIAIRHMSMTVGQAYQLFVQQLQAKQGTNSVKKSSFYNLRPKWIKIKKPHDVCTCIYHENFELHIQSWNNLGVNTMDMKSLIAECVCFSQTETCYFRECDDCKWLQPGGFLFSELVCCQNVTIDDSVAWMTWKSAVSSKRVVDADDEPTSVAKISMQRVSGSIRDLLDEFDVKWTKFAIHHYCTRQQQEYIKKIKEEACSNATAVVQMDFAENPALIVQHEIQQANWTTPQATIFTVHITVDKTIQHSLAFVSDHLDHNIDFVHAAQKVIVQFIRDRYSAVKRVNYVTDGAPQHFKSNKSMLNLTYHESAFGIPAVWTFSATAHGKGPVDGIGAALKYRATRRVLSGRRTDTILTPQELYQFASPIPRSMCFILVGKIYS</sequence>
<dbReference type="Proteomes" id="UP000663828">
    <property type="component" value="Unassembled WGS sequence"/>
</dbReference>
<reference evidence="1" key="1">
    <citation type="submission" date="2021-02" db="EMBL/GenBank/DDBJ databases">
        <authorList>
            <person name="Nowell W R."/>
        </authorList>
    </citation>
    <scope>NUCLEOTIDE SEQUENCE</scope>
</reference>
<gene>
    <name evidence="1" type="ORF">EDS130_LOCUS45305</name>
    <name evidence="2" type="ORF">XAT740_LOCUS47176</name>
</gene>
<evidence type="ECO:0000313" key="2">
    <source>
        <dbReference type="EMBL" id="CAF1596537.1"/>
    </source>
</evidence>
<dbReference type="EMBL" id="CAJNOJ010001060">
    <property type="protein sequence ID" value="CAF1540807.1"/>
    <property type="molecule type" value="Genomic_DNA"/>
</dbReference>
<dbReference type="PANTHER" id="PTHR46601">
    <property type="entry name" value="ULP_PROTEASE DOMAIN-CONTAINING PROTEIN"/>
    <property type="match status" value="1"/>
</dbReference>